<dbReference type="Pfam" id="PF00304">
    <property type="entry name" value="Gamma-thionin"/>
    <property type="match status" value="1"/>
</dbReference>
<dbReference type="ExpressionAtlas" id="A0A060AJT9">
    <property type="expression patterns" value="baseline"/>
</dbReference>
<dbReference type="Gramene" id="TraesJUL6A03G03433370.1">
    <property type="protein sequence ID" value="TraesJUL6A03G03433370.1"/>
    <property type="gene ID" value="TraesJUL6A03G03433370"/>
</dbReference>
<gene>
    <name evidence="2" type="primary">PDF17</name>
</gene>
<dbReference type="SUPFAM" id="SSF57095">
    <property type="entry name" value="Scorpion toxin-like"/>
    <property type="match status" value="1"/>
</dbReference>
<feature type="domain" description="Knottins-like" evidence="1">
    <location>
        <begin position="42"/>
        <end position="85"/>
    </location>
</feature>
<reference evidence="2" key="1">
    <citation type="submission" date="2014-03" db="EMBL/GenBank/DDBJ databases">
        <title>Identification and Expression Analysis of Wheat Defensin Gene Family.</title>
        <authorList>
            <person name="Peng Z."/>
            <person name="Zhang B."/>
        </authorList>
    </citation>
    <scope>NUCLEOTIDE SEQUENCE</scope>
</reference>
<proteinExistence type="evidence at transcript level"/>
<sequence>MASYMKKVAEGPLGTGKAFICLAMLMLLVLSSGKMGAHGCEKRKSGRWTNDTCIIAGTCNGPCRDEGFDNGHCHNTWECICYKNCGLSLQPPHA</sequence>
<evidence type="ECO:0000313" key="2">
    <source>
        <dbReference type="EMBL" id="AIA67002.1"/>
    </source>
</evidence>
<name>A0A060AJT9_WHEAT</name>
<evidence type="ECO:0000259" key="1">
    <source>
        <dbReference type="Pfam" id="PF00304"/>
    </source>
</evidence>
<accession>A0A060AJT9</accession>
<dbReference type="Gene3D" id="3.30.30.10">
    <property type="entry name" value="Knottin, scorpion toxin-like"/>
    <property type="match status" value="1"/>
</dbReference>
<dbReference type="InterPro" id="IPR036574">
    <property type="entry name" value="Scorpion_toxin-like_sf"/>
</dbReference>
<protein>
    <submittedName>
        <fullName evidence="2">Defensin</fullName>
    </submittedName>
</protein>
<organism evidence="2">
    <name type="scientific">Triticum aestivum</name>
    <name type="common">Wheat</name>
    <dbReference type="NCBI Taxonomy" id="4565"/>
    <lineage>
        <taxon>Eukaryota</taxon>
        <taxon>Viridiplantae</taxon>
        <taxon>Streptophyta</taxon>
        <taxon>Embryophyta</taxon>
        <taxon>Tracheophyta</taxon>
        <taxon>Spermatophyta</taxon>
        <taxon>Magnoliopsida</taxon>
        <taxon>Liliopsida</taxon>
        <taxon>Poales</taxon>
        <taxon>Poaceae</taxon>
        <taxon>BOP clade</taxon>
        <taxon>Pooideae</taxon>
        <taxon>Triticodae</taxon>
        <taxon>Triticeae</taxon>
        <taxon>Triticinae</taxon>
        <taxon>Triticum</taxon>
    </lineage>
</organism>
<dbReference type="AlphaFoldDB" id="A0A060AJT9"/>
<dbReference type="InterPro" id="IPR003614">
    <property type="entry name" value="Knottins"/>
</dbReference>
<dbReference type="EMBL" id="KJ551532">
    <property type="protein sequence ID" value="AIA67002.1"/>
    <property type="molecule type" value="mRNA"/>
</dbReference>